<dbReference type="InterPro" id="IPR050364">
    <property type="entry name" value="Cytochrome_P450_fung"/>
</dbReference>
<comment type="subcellular location">
    <subcellularLocation>
        <location evidence="2">Membrane</location>
    </subcellularLocation>
</comment>
<evidence type="ECO:0000256" key="10">
    <source>
        <dbReference type="ARBA" id="ARBA00023004"/>
    </source>
</evidence>
<evidence type="ECO:0000256" key="12">
    <source>
        <dbReference type="ARBA" id="ARBA00023136"/>
    </source>
</evidence>
<keyword evidence="9" id="KW-0560">Oxidoreductase</keyword>
<dbReference type="Gene3D" id="1.10.630.10">
    <property type="entry name" value="Cytochrome P450"/>
    <property type="match status" value="1"/>
</dbReference>
<dbReference type="GO" id="GO:0005506">
    <property type="term" value="F:iron ion binding"/>
    <property type="evidence" value="ECO:0007669"/>
    <property type="project" value="InterPro"/>
</dbReference>
<name>A0A4Y9YWJ4_9AGAM</name>
<evidence type="ECO:0000313" key="14">
    <source>
        <dbReference type="Proteomes" id="UP000298327"/>
    </source>
</evidence>
<dbReference type="InterPro" id="IPR002401">
    <property type="entry name" value="Cyt_P450_E_grp-I"/>
</dbReference>
<dbReference type="InterPro" id="IPR001128">
    <property type="entry name" value="Cyt_P450"/>
</dbReference>
<keyword evidence="5" id="KW-0349">Heme</keyword>
<dbReference type="GO" id="GO:0016705">
    <property type="term" value="F:oxidoreductase activity, acting on paired donors, with incorporation or reduction of molecular oxygen"/>
    <property type="evidence" value="ECO:0007669"/>
    <property type="project" value="InterPro"/>
</dbReference>
<evidence type="ECO:0000256" key="7">
    <source>
        <dbReference type="ARBA" id="ARBA00022723"/>
    </source>
</evidence>
<comment type="pathway">
    <text evidence="3">Secondary metabolite biosynthesis.</text>
</comment>
<evidence type="ECO:0000256" key="2">
    <source>
        <dbReference type="ARBA" id="ARBA00004370"/>
    </source>
</evidence>
<dbReference type="SUPFAM" id="SSF48264">
    <property type="entry name" value="Cytochrome P450"/>
    <property type="match status" value="1"/>
</dbReference>
<evidence type="ECO:0000256" key="9">
    <source>
        <dbReference type="ARBA" id="ARBA00023002"/>
    </source>
</evidence>
<gene>
    <name evidence="13" type="ORF">EVG20_g5042</name>
</gene>
<dbReference type="PANTHER" id="PTHR46300">
    <property type="entry name" value="P450, PUTATIVE (EUROFUNG)-RELATED-RELATED"/>
    <property type="match status" value="1"/>
</dbReference>
<dbReference type="PRINTS" id="PR00463">
    <property type="entry name" value="EP450I"/>
</dbReference>
<dbReference type="InterPro" id="IPR036396">
    <property type="entry name" value="Cyt_P450_sf"/>
</dbReference>
<dbReference type="GO" id="GO:0020037">
    <property type="term" value="F:heme binding"/>
    <property type="evidence" value="ECO:0007669"/>
    <property type="project" value="InterPro"/>
</dbReference>
<evidence type="ECO:0000256" key="5">
    <source>
        <dbReference type="ARBA" id="ARBA00022617"/>
    </source>
</evidence>
<dbReference type="Pfam" id="PF00067">
    <property type="entry name" value="p450"/>
    <property type="match status" value="1"/>
</dbReference>
<evidence type="ECO:0000313" key="13">
    <source>
        <dbReference type="EMBL" id="TFY66043.1"/>
    </source>
</evidence>
<evidence type="ECO:0000256" key="1">
    <source>
        <dbReference type="ARBA" id="ARBA00001971"/>
    </source>
</evidence>
<evidence type="ECO:0000256" key="8">
    <source>
        <dbReference type="ARBA" id="ARBA00022989"/>
    </source>
</evidence>
<dbReference type="PANTHER" id="PTHR46300:SF2">
    <property type="entry name" value="CYTOCHROME P450 MONOOXYGENASE ALNH-RELATED"/>
    <property type="match status" value="1"/>
</dbReference>
<evidence type="ECO:0000256" key="6">
    <source>
        <dbReference type="ARBA" id="ARBA00022692"/>
    </source>
</evidence>
<dbReference type="AlphaFoldDB" id="A0A4Y9YWJ4"/>
<organism evidence="13 14">
    <name type="scientific">Dentipellis fragilis</name>
    <dbReference type="NCBI Taxonomy" id="205917"/>
    <lineage>
        <taxon>Eukaryota</taxon>
        <taxon>Fungi</taxon>
        <taxon>Dikarya</taxon>
        <taxon>Basidiomycota</taxon>
        <taxon>Agaricomycotina</taxon>
        <taxon>Agaricomycetes</taxon>
        <taxon>Russulales</taxon>
        <taxon>Hericiaceae</taxon>
        <taxon>Dentipellis</taxon>
    </lineage>
</organism>
<sequence length="646" mass="71950">MGCLTRQEILLRSNGFEMHPASMLCALVHRQNARCGRVATRVGSAATSGRGMTWVAIFQCHKAPAFVYIVTLFGSESIARASSSQNDWELEKRAIAYAQRHASRIADQTTFHLLPICVPERSLIEEYLPCVSSVNHLSIRLELIDCSAFACSCLSLAPEEMTSSDAFVLALAILVVTLVVSSIRRRWALPAPPGPPSLPILGNFLSLPAQQQWVIFSNWSKALQSDLISVRSFGQLTLVINSRKVVKELCGLSIAFTYSPRVTQYRDLTDLRVVLFRTGWDFNTGLIPYSEKWRARCRLLHATLHERAAQRYRPLQRVKVHELLCSLHSSPENFESHISRLAGAIAIAVAYGDIGGKRQIDEFIHQAREAAETLSKTIWPHSITLNALPFLRHFPGWLPGFGFQGLARRRRELIADMQNVPWAIVEQGMAENTATPSMASKMIDNLEKTKIGPDSLQAAKDACAITFVAGADTTSSAMTTAVLCLLRHPEIQHRAQQEIDQVVGHHRLPTYEDRSSLPYVEAIYREALRWHPVLPLSVARAALEDDIYDGYFIPKGTILTANVCLCSGHHLADATVWMAIASVLAIFRLVPAKDEYGNEVPVRVEYTSGLVSHPLPFKCAFEPRDEEARVLLAQLQDQEAMEQLSL</sequence>
<comment type="caution">
    <text evidence="13">The sequence shown here is derived from an EMBL/GenBank/DDBJ whole genome shotgun (WGS) entry which is preliminary data.</text>
</comment>
<evidence type="ECO:0000256" key="4">
    <source>
        <dbReference type="ARBA" id="ARBA00010617"/>
    </source>
</evidence>
<dbReference type="Proteomes" id="UP000298327">
    <property type="component" value="Unassembled WGS sequence"/>
</dbReference>
<keyword evidence="12" id="KW-0472">Membrane</keyword>
<comment type="cofactor">
    <cofactor evidence="1">
        <name>heme</name>
        <dbReference type="ChEBI" id="CHEBI:30413"/>
    </cofactor>
</comment>
<dbReference type="EMBL" id="SEOQ01000283">
    <property type="protein sequence ID" value="TFY66043.1"/>
    <property type="molecule type" value="Genomic_DNA"/>
</dbReference>
<comment type="similarity">
    <text evidence="4">Belongs to the cytochrome P450 family.</text>
</comment>
<accession>A0A4Y9YWJ4</accession>
<evidence type="ECO:0000256" key="3">
    <source>
        <dbReference type="ARBA" id="ARBA00005179"/>
    </source>
</evidence>
<protein>
    <recommendedName>
        <fullName evidence="15">Cytochrome P450</fullName>
    </recommendedName>
</protein>
<dbReference type="STRING" id="205917.A0A4Y9YWJ4"/>
<keyword evidence="8" id="KW-1133">Transmembrane helix</keyword>
<evidence type="ECO:0000256" key="11">
    <source>
        <dbReference type="ARBA" id="ARBA00023033"/>
    </source>
</evidence>
<keyword evidence="6" id="KW-0812">Transmembrane</keyword>
<keyword evidence="10" id="KW-0408">Iron</keyword>
<dbReference type="OrthoDB" id="2789670at2759"/>
<keyword evidence="14" id="KW-1185">Reference proteome</keyword>
<keyword evidence="7" id="KW-0479">Metal-binding</keyword>
<reference evidence="13 14" key="1">
    <citation type="submission" date="2019-02" db="EMBL/GenBank/DDBJ databases">
        <title>Genome sequencing of the rare red list fungi Dentipellis fragilis.</title>
        <authorList>
            <person name="Buettner E."/>
            <person name="Kellner H."/>
        </authorList>
    </citation>
    <scope>NUCLEOTIDE SEQUENCE [LARGE SCALE GENOMIC DNA]</scope>
    <source>
        <strain evidence="13 14">DSM 105465</strain>
    </source>
</reference>
<dbReference type="GO" id="GO:0004497">
    <property type="term" value="F:monooxygenase activity"/>
    <property type="evidence" value="ECO:0007669"/>
    <property type="project" value="UniProtKB-KW"/>
</dbReference>
<proteinExistence type="inferred from homology"/>
<keyword evidence="11" id="KW-0503">Monooxygenase</keyword>
<evidence type="ECO:0008006" key="15">
    <source>
        <dbReference type="Google" id="ProtNLM"/>
    </source>
</evidence>